<feature type="binding site" evidence="6">
    <location>
        <begin position="209"/>
        <end position="213"/>
    </location>
    <ligand>
        <name>ATP</name>
        <dbReference type="ChEBI" id="CHEBI:30616"/>
    </ligand>
</feature>
<comment type="cofactor">
    <cofactor evidence="6">
        <name>Mg(2+)</name>
        <dbReference type="ChEBI" id="CHEBI:18420"/>
    </cofactor>
    <cofactor evidence="6">
        <name>Mn(2+)</name>
        <dbReference type="ChEBI" id="CHEBI:29035"/>
    </cofactor>
    <text evidence="6">Mg(2+). Can also accept Mn(2+).</text>
</comment>
<keyword evidence="5 6" id="KW-0067">ATP-binding</keyword>
<gene>
    <name evidence="6" type="primary">ackA</name>
    <name evidence="9" type="ORF">GCM10010405_56250</name>
</gene>
<comment type="function">
    <text evidence="6">Catalyzes the formation of acetyl phosphate from acetate and ATP. Can also catalyze the reverse reaction.</text>
</comment>
<feature type="site" description="Transition state stabilizer" evidence="6">
    <location>
        <position position="181"/>
    </location>
</feature>
<dbReference type="PRINTS" id="PR00471">
    <property type="entry name" value="ACETATEKNASE"/>
</dbReference>
<evidence type="ECO:0000256" key="7">
    <source>
        <dbReference type="RuleBase" id="RU003835"/>
    </source>
</evidence>
<comment type="subunit">
    <text evidence="6">Homodimer.</text>
</comment>
<dbReference type="HAMAP" id="MF_00020">
    <property type="entry name" value="Acetate_kinase"/>
    <property type="match status" value="1"/>
</dbReference>
<feature type="binding site" evidence="6">
    <location>
        <begin position="333"/>
        <end position="337"/>
    </location>
    <ligand>
        <name>ATP</name>
        <dbReference type="ChEBI" id="CHEBI:30616"/>
    </ligand>
</feature>
<reference evidence="10" key="1">
    <citation type="journal article" date="2019" name="Int. J. Syst. Evol. Microbiol.">
        <title>The Global Catalogue of Microorganisms (GCM) 10K type strain sequencing project: providing services to taxonomists for standard genome sequencing and annotation.</title>
        <authorList>
            <consortium name="The Broad Institute Genomics Platform"/>
            <consortium name="The Broad Institute Genome Sequencing Center for Infectious Disease"/>
            <person name="Wu L."/>
            <person name="Ma J."/>
        </authorList>
    </citation>
    <scope>NUCLEOTIDE SEQUENCE [LARGE SCALE GENOMIC DNA]</scope>
    <source>
        <strain evidence="10">JCM 6305</strain>
    </source>
</reference>
<evidence type="ECO:0000256" key="2">
    <source>
        <dbReference type="ARBA" id="ARBA00022679"/>
    </source>
</evidence>
<feature type="site" description="Transition state stabilizer" evidence="6">
    <location>
        <position position="242"/>
    </location>
</feature>
<dbReference type="PANTHER" id="PTHR21060:SF15">
    <property type="entry name" value="ACETATE KINASE-RELATED"/>
    <property type="match status" value="1"/>
</dbReference>
<evidence type="ECO:0000256" key="6">
    <source>
        <dbReference type="HAMAP-Rule" id="MF_00020"/>
    </source>
</evidence>
<protein>
    <recommendedName>
        <fullName evidence="6">Acetate kinase</fullName>
        <ecNumber evidence="6">2.7.2.1</ecNumber>
    </recommendedName>
    <alternativeName>
        <fullName evidence="6">Acetokinase</fullName>
    </alternativeName>
</protein>
<dbReference type="EC" id="2.7.2.1" evidence="6"/>
<evidence type="ECO:0000313" key="10">
    <source>
        <dbReference type="Proteomes" id="UP001501638"/>
    </source>
</evidence>
<organism evidence="9 10">
    <name type="scientific">Streptomyces macrosporus</name>
    <dbReference type="NCBI Taxonomy" id="44032"/>
    <lineage>
        <taxon>Bacteria</taxon>
        <taxon>Bacillati</taxon>
        <taxon>Actinomycetota</taxon>
        <taxon>Actinomycetes</taxon>
        <taxon>Kitasatosporales</taxon>
        <taxon>Streptomycetaceae</taxon>
        <taxon>Streptomyces</taxon>
    </lineage>
</organism>
<keyword evidence="6" id="KW-0460">Magnesium</keyword>
<dbReference type="PIRSF" id="PIRSF000722">
    <property type="entry name" value="Acetate_prop_kin"/>
    <property type="match status" value="1"/>
</dbReference>
<dbReference type="EMBL" id="BAAASZ010000051">
    <property type="protein sequence ID" value="GAA2464611.1"/>
    <property type="molecule type" value="Genomic_DNA"/>
</dbReference>
<feature type="binding site" evidence="6">
    <location>
        <position position="10"/>
    </location>
    <ligand>
        <name>Mg(2+)</name>
        <dbReference type="ChEBI" id="CHEBI:18420"/>
    </ligand>
</feature>
<dbReference type="Proteomes" id="UP001501638">
    <property type="component" value="Unassembled WGS sequence"/>
</dbReference>
<dbReference type="SUPFAM" id="SSF53067">
    <property type="entry name" value="Actin-like ATPase domain"/>
    <property type="match status" value="2"/>
</dbReference>
<dbReference type="Pfam" id="PF00871">
    <property type="entry name" value="Acetate_kinase"/>
    <property type="match status" value="1"/>
</dbReference>
<feature type="active site" description="Proton donor/acceptor" evidence="6">
    <location>
        <position position="149"/>
    </location>
</feature>
<accession>A0ABP5XQ56</accession>
<dbReference type="InterPro" id="IPR000890">
    <property type="entry name" value="Aliphatic_acid_kin_short-chain"/>
</dbReference>
<name>A0ABP5XQ56_9ACTN</name>
<proteinExistence type="inferred from homology"/>
<comment type="similarity">
    <text evidence="1 6 7">Belongs to the acetokinase family.</text>
</comment>
<feature type="binding site" evidence="6">
    <location>
        <begin position="283"/>
        <end position="285"/>
    </location>
    <ligand>
        <name>ATP</name>
        <dbReference type="ChEBI" id="CHEBI:30616"/>
    </ligand>
</feature>
<feature type="binding site" evidence="6">
    <location>
        <position position="92"/>
    </location>
    <ligand>
        <name>substrate</name>
    </ligand>
</feature>
<keyword evidence="4 6" id="KW-0418">Kinase</keyword>
<evidence type="ECO:0000256" key="3">
    <source>
        <dbReference type="ARBA" id="ARBA00022741"/>
    </source>
</evidence>
<dbReference type="GO" id="GO:0016301">
    <property type="term" value="F:kinase activity"/>
    <property type="evidence" value="ECO:0007669"/>
    <property type="project" value="UniProtKB-KW"/>
</dbReference>
<keyword evidence="6" id="KW-0963">Cytoplasm</keyword>
<feature type="compositionally biased region" description="Basic and acidic residues" evidence="8">
    <location>
        <begin position="52"/>
        <end position="62"/>
    </location>
</feature>
<comment type="subcellular location">
    <subcellularLocation>
        <location evidence="6">Cytoplasm</location>
    </subcellularLocation>
</comment>
<dbReference type="CDD" id="cd24010">
    <property type="entry name" value="ASKHA_NBD_AcK_PK"/>
    <property type="match status" value="1"/>
</dbReference>
<feature type="region of interest" description="Disordered" evidence="8">
    <location>
        <begin position="40"/>
        <end position="62"/>
    </location>
</feature>
<dbReference type="InterPro" id="IPR023865">
    <property type="entry name" value="Aliphatic_acid_kinase_CS"/>
</dbReference>
<comment type="catalytic activity">
    <reaction evidence="6">
        <text>acetate + ATP = acetyl phosphate + ADP</text>
        <dbReference type="Rhea" id="RHEA:11352"/>
        <dbReference type="ChEBI" id="CHEBI:22191"/>
        <dbReference type="ChEBI" id="CHEBI:30089"/>
        <dbReference type="ChEBI" id="CHEBI:30616"/>
        <dbReference type="ChEBI" id="CHEBI:456216"/>
        <dbReference type="EC" id="2.7.2.1"/>
    </reaction>
</comment>
<dbReference type="PROSITE" id="PS01075">
    <property type="entry name" value="ACETATE_KINASE_1"/>
    <property type="match status" value="1"/>
</dbReference>
<evidence type="ECO:0000256" key="8">
    <source>
        <dbReference type="SAM" id="MobiDB-lite"/>
    </source>
</evidence>
<dbReference type="RefSeq" id="WP_344328520.1">
    <property type="nucleotide sequence ID" value="NZ_BAAASZ010000051.1"/>
</dbReference>
<keyword evidence="3 6" id="KW-0547">Nucleotide-binding</keyword>
<dbReference type="NCBIfam" id="TIGR00016">
    <property type="entry name" value="ackA"/>
    <property type="match status" value="1"/>
</dbReference>
<keyword evidence="10" id="KW-1185">Reference proteome</keyword>
<comment type="pathway">
    <text evidence="6">Metabolic intermediate biosynthesis; acetyl-CoA biosynthesis; acetyl-CoA from acetate: step 1/2.</text>
</comment>
<dbReference type="InterPro" id="IPR004372">
    <property type="entry name" value="Ac/propionate_kinase"/>
</dbReference>
<dbReference type="InterPro" id="IPR043129">
    <property type="entry name" value="ATPase_NBD"/>
</dbReference>
<evidence type="ECO:0000256" key="4">
    <source>
        <dbReference type="ARBA" id="ARBA00022777"/>
    </source>
</evidence>
<comment type="caution">
    <text evidence="9">The sequence shown here is derived from an EMBL/GenBank/DDBJ whole genome shotgun (WGS) entry which is preliminary data.</text>
</comment>
<sequence>MRATRVLVLNSGSSSVKYQLLDMADGSRPATGLIERIGERTSRLRHTPAGRPSREREEPVADHETALKAVAEELDRDGLGLDSPELAAIGHRVVHGGRRFTEPTVIDDAVLAEIERLVPVAPLHNPANLAGIRTAVALAPHLPQVAVFDTAFHTTMPEYAARYAIDTAVADAHRVRRYGFHGTSHAYVSRKAAELLGRKPSETNVIVLHLGNGASASAVARGRCVDTSMGLTPLEGLVMGTRSGDVDPAVVFHLTRVAGMSVDEIDVLLNKRSGLLGLCGDNDMREVLRRMEHGPDAEAARLAFDVYVHRLRKYIGAYHAVLGRVDVVAFTAGVGENAAPVREAAVTGLEGLGLAVDPERNAARGDGPRLISPPTARVAVAVIPTDEELEIATQTYALVTGRTTDET</sequence>
<dbReference type="Gene3D" id="3.30.420.40">
    <property type="match status" value="2"/>
</dbReference>
<feature type="binding site" evidence="6">
    <location>
        <position position="17"/>
    </location>
    <ligand>
        <name>ATP</name>
        <dbReference type="ChEBI" id="CHEBI:30616"/>
    </ligand>
</feature>
<evidence type="ECO:0000313" key="9">
    <source>
        <dbReference type="EMBL" id="GAA2464611.1"/>
    </source>
</evidence>
<evidence type="ECO:0000256" key="1">
    <source>
        <dbReference type="ARBA" id="ARBA00008748"/>
    </source>
</evidence>
<evidence type="ECO:0000256" key="5">
    <source>
        <dbReference type="ARBA" id="ARBA00022840"/>
    </source>
</evidence>
<keyword evidence="6" id="KW-0479">Metal-binding</keyword>
<dbReference type="PANTHER" id="PTHR21060">
    <property type="entry name" value="ACETATE KINASE"/>
    <property type="match status" value="1"/>
</dbReference>
<feature type="binding site" evidence="6">
    <location>
        <position position="387"/>
    </location>
    <ligand>
        <name>Mg(2+)</name>
        <dbReference type="ChEBI" id="CHEBI:18420"/>
    </ligand>
</feature>
<keyword evidence="2 6" id="KW-0808">Transferase</keyword>
<dbReference type="PROSITE" id="PS01076">
    <property type="entry name" value="ACETATE_KINASE_2"/>
    <property type="match status" value="1"/>
</dbReference>